<evidence type="ECO:0000256" key="4">
    <source>
        <dbReference type="ARBA" id="ARBA00022840"/>
    </source>
</evidence>
<dbReference type="PROSITE" id="PS00211">
    <property type="entry name" value="ABC_TRANSPORTER_1"/>
    <property type="match status" value="1"/>
</dbReference>
<keyword evidence="4 9" id="KW-0067">ATP-binding</keyword>
<feature type="domain" description="ABC transporter" evidence="8">
    <location>
        <begin position="13"/>
        <end position="257"/>
    </location>
</feature>
<dbReference type="InterPro" id="IPR003439">
    <property type="entry name" value="ABC_transporter-like_ATP-bd"/>
</dbReference>
<keyword evidence="3" id="KW-0547">Nucleotide-binding</keyword>
<evidence type="ECO:0000259" key="8">
    <source>
        <dbReference type="PROSITE" id="PS50893"/>
    </source>
</evidence>
<evidence type="ECO:0000256" key="5">
    <source>
        <dbReference type="ARBA" id="ARBA00038850"/>
    </source>
</evidence>
<evidence type="ECO:0000256" key="2">
    <source>
        <dbReference type="ARBA" id="ARBA00022448"/>
    </source>
</evidence>
<dbReference type="Gene3D" id="3.40.50.300">
    <property type="entry name" value="P-loop containing nucleotide triphosphate hydrolases"/>
    <property type="match status" value="1"/>
</dbReference>
<dbReference type="RefSeq" id="WP_179482153.1">
    <property type="nucleotide sequence ID" value="NZ_JACCFW010000001.1"/>
</dbReference>
<dbReference type="CDD" id="cd03262">
    <property type="entry name" value="ABC_HisP_GlnQ"/>
    <property type="match status" value="1"/>
</dbReference>
<dbReference type="GO" id="GO:0005524">
    <property type="term" value="F:ATP binding"/>
    <property type="evidence" value="ECO:0007669"/>
    <property type="project" value="UniProtKB-KW"/>
</dbReference>
<evidence type="ECO:0000256" key="6">
    <source>
        <dbReference type="ARBA" id="ARBA00047624"/>
    </source>
</evidence>
<comment type="similarity">
    <text evidence="1">Belongs to the ABC transporter superfamily.</text>
</comment>
<dbReference type="PANTHER" id="PTHR43166">
    <property type="entry name" value="AMINO ACID IMPORT ATP-BINDING PROTEIN"/>
    <property type="match status" value="1"/>
</dbReference>
<proteinExistence type="inferred from homology"/>
<sequence>MTTTDAHSDKPIVRALNVTKAFHSNEVLKGIDLDVHEGQVVCLLGPSGSGKTTFLRCINQLETIDGGRIWVDGDLMGYDDREGQLHRLTEKRIAEQRREIGMVFQRFNLFPHKTAVENVMEAPIHVKGVDKKTARAEALALLERVGLGDHCDHFPAQLSGGQQQRVAIARALAMKPKLMLFDEPTSALDPELVGEVLAVMRELARDGMTMVVVTHEMAFARGVADKVVFMDAGVVVESGDPRDVIDRPQHERTKSFLSRVHAEEEHRVEAVTALVGLEGSAGSDSTSAGRPAPDDASGRSGASPTEVD</sequence>
<protein>
    <recommendedName>
        <fullName evidence="5">ABC-type polar-amino-acid transporter</fullName>
        <ecNumber evidence="5">7.4.2.1</ecNumber>
    </recommendedName>
</protein>
<dbReference type="PANTHER" id="PTHR43166:SF4">
    <property type="entry name" value="PHOSPHONATES IMPORT ATP-BINDING PROTEIN PHNC"/>
    <property type="match status" value="1"/>
</dbReference>
<comment type="catalytic activity">
    <reaction evidence="6">
        <text>a polar amino acid(out) + ATP + H2O = a polar amino acid(in) + ADP + phosphate + H(+)</text>
        <dbReference type="Rhea" id="RHEA:14673"/>
        <dbReference type="ChEBI" id="CHEBI:15377"/>
        <dbReference type="ChEBI" id="CHEBI:15378"/>
        <dbReference type="ChEBI" id="CHEBI:30616"/>
        <dbReference type="ChEBI" id="CHEBI:43474"/>
        <dbReference type="ChEBI" id="CHEBI:62031"/>
        <dbReference type="ChEBI" id="CHEBI:456216"/>
        <dbReference type="EC" id="7.4.2.1"/>
    </reaction>
    <physiologicalReaction direction="left-to-right" evidence="6">
        <dbReference type="Rhea" id="RHEA:14674"/>
    </physiologicalReaction>
</comment>
<dbReference type="InterPro" id="IPR050086">
    <property type="entry name" value="MetN_ABC_transporter-like"/>
</dbReference>
<dbReference type="SMART" id="SM00382">
    <property type="entry name" value="AAA"/>
    <property type="match status" value="1"/>
</dbReference>
<dbReference type="AlphaFoldDB" id="A0A853DF74"/>
<keyword evidence="2" id="KW-0813">Transport</keyword>
<evidence type="ECO:0000256" key="1">
    <source>
        <dbReference type="ARBA" id="ARBA00005417"/>
    </source>
</evidence>
<evidence type="ECO:0000313" key="9">
    <source>
        <dbReference type="EMBL" id="NYJ75458.1"/>
    </source>
</evidence>
<dbReference type="InterPro" id="IPR003593">
    <property type="entry name" value="AAA+_ATPase"/>
</dbReference>
<name>A0A853DF74_9MICO</name>
<evidence type="ECO:0000313" key="10">
    <source>
        <dbReference type="Proteomes" id="UP000571817"/>
    </source>
</evidence>
<evidence type="ECO:0000256" key="3">
    <source>
        <dbReference type="ARBA" id="ARBA00022741"/>
    </source>
</evidence>
<gene>
    <name evidence="9" type="ORF">HNR15_002421</name>
</gene>
<keyword evidence="10" id="KW-1185">Reference proteome</keyword>
<comment type="caution">
    <text evidence="9">The sequence shown here is derived from an EMBL/GenBank/DDBJ whole genome shotgun (WGS) entry which is preliminary data.</text>
</comment>
<dbReference type="Pfam" id="PF00005">
    <property type="entry name" value="ABC_tran"/>
    <property type="match status" value="1"/>
</dbReference>
<dbReference type="FunFam" id="3.40.50.300:FF:000020">
    <property type="entry name" value="Amino acid ABC transporter ATP-binding component"/>
    <property type="match status" value="1"/>
</dbReference>
<dbReference type="GO" id="GO:0016887">
    <property type="term" value="F:ATP hydrolysis activity"/>
    <property type="evidence" value="ECO:0007669"/>
    <property type="project" value="InterPro"/>
</dbReference>
<dbReference type="EC" id="7.4.2.1" evidence="5"/>
<dbReference type="InterPro" id="IPR017871">
    <property type="entry name" value="ABC_transporter-like_CS"/>
</dbReference>
<dbReference type="PROSITE" id="PS50893">
    <property type="entry name" value="ABC_TRANSPORTER_2"/>
    <property type="match status" value="1"/>
</dbReference>
<accession>A0A853DF74</accession>
<organism evidence="9 10">
    <name type="scientific">Allobranchiibius huperziae</name>
    <dbReference type="NCBI Taxonomy" id="1874116"/>
    <lineage>
        <taxon>Bacteria</taxon>
        <taxon>Bacillati</taxon>
        <taxon>Actinomycetota</taxon>
        <taxon>Actinomycetes</taxon>
        <taxon>Micrococcales</taxon>
        <taxon>Dermacoccaceae</taxon>
        <taxon>Allobranchiibius</taxon>
    </lineage>
</organism>
<dbReference type="Proteomes" id="UP000571817">
    <property type="component" value="Unassembled WGS sequence"/>
</dbReference>
<dbReference type="SUPFAM" id="SSF52540">
    <property type="entry name" value="P-loop containing nucleoside triphosphate hydrolases"/>
    <property type="match status" value="1"/>
</dbReference>
<dbReference type="GO" id="GO:0015426">
    <property type="term" value="F:ATPase-coupled polar amino acid-transporter activity"/>
    <property type="evidence" value="ECO:0007669"/>
    <property type="project" value="UniProtKB-EC"/>
</dbReference>
<evidence type="ECO:0000256" key="7">
    <source>
        <dbReference type="SAM" id="MobiDB-lite"/>
    </source>
</evidence>
<reference evidence="9 10" key="1">
    <citation type="submission" date="2020-07" db="EMBL/GenBank/DDBJ databases">
        <title>Sequencing the genomes of 1000 actinobacteria strains.</title>
        <authorList>
            <person name="Klenk H.-P."/>
        </authorList>
    </citation>
    <scope>NUCLEOTIDE SEQUENCE [LARGE SCALE GENOMIC DNA]</scope>
    <source>
        <strain evidence="9 10">DSM 29531</strain>
    </source>
</reference>
<dbReference type="EMBL" id="JACCFW010000001">
    <property type="protein sequence ID" value="NYJ75458.1"/>
    <property type="molecule type" value="Genomic_DNA"/>
</dbReference>
<dbReference type="InterPro" id="IPR027417">
    <property type="entry name" value="P-loop_NTPase"/>
</dbReference>
<feature type="region of interest" description="Disordered" evidence="7">
    <location>
        <begin position="275"/>
        <end position="308"/>
    </location>
</feature>